<evidence type="ECO:0000313" key="7">
    <source>
        <dbReference type="EMBL" id="MFD2743455.1"/>
    </source>
</evidence>
<dbReference type="EMBL" id="JBHUMB010000007">
    <property type="protein sequence ID" value="MFD2743455.1"/>
    <property type="molecule type" value="Genomic_DNA"/>
</dbReference>
<dbReference type="InterPro" id="IPR003439">
    <property type="entry name" value="ABC_transporter-like_ATP-bd"/>
</dbReference>
<dbReference type="Proteomes" id="UP001597418">
    <property type="component" value="Unassembled WGS sequence"/>
</dbReference>
<dbReference type="Gene3D" id="3.40.50.300">
    <property type="entry name" value="P-loop containing nucleotide triphosphate hydrolases"/>
    <property type="match status" value="2"/>
</dbReference>
<dbReference type="InterPro" id="IPR032781">
    <property type="entry name" value="ABC_tran_Xtn"/>
</dbReference>
<evidence type="ECO:0000259" key="6">
    <source>
        <dbReference type="PROSITE" id="PS50893"/>
    </source>
</evidence>
<keyword evidence="3 7" id="KW-0067">ATP-binding</keyword>
<feature type="region of interest" description="Disordered" evidence="5">
    <location>
        <begin position="254"/>
        <end position="273"/>
    </location>
</feature>
<dbReference type="InterPro" id="IPR017871">
    <property type="entry name" value="ABC_transporter-like_CS"/>
</dbReference>
<reference evidence="8" key="1">
    <citation type="journal article" date="2019" name="Int. J. Syst. Evol. Microbiol.">
        <title>The Global Catalogue of Microorganisms (GCM) 10K type strain sequencing project: providing services to taxonomists for standard genome sequencing and annotation.</title>
        <authorList>
            <consortium name="The Broad Institute Genomics Platform"/>
            <consortium name="The Broad Institute Genome Sequencing Center for Infectious Disease"/>
            <person name="Wu L."/>
            <person name="Ma J."/>
        </authorList>
    </citation>
    <scope>NUCLEOTIDE SEQUENCE [LARGE SCALE GENOMIC DNA]</scope>
    <source>
        <strain evidence="8">KCTC 42247</strain>
    </source>
</reference>
<feature type="compositionally biased region" description="Basic and acidic residues" evidence="5">
    <location>
        <begin position="255"/>
        <end position="273"/>
    </location>
</feature>
<proteinExistence type="predicted"/>
<dbReference type="PROSITE" id="PS50893">
    <property type="entry name" value="ABC_TRANSPORTER_2"/>
    <property type="match status" value="2"/>
</dbReference>
<feature type="domain" description="ABC transporter" evidence="6">
    <location>
        <begin position="2"/>
        <end position="236"/>
    </location>
</feature>
<dbReference type="PANTHER" id="PTHR19211:SF6">
    <property type="entry name" value="BLL7188 PROTEIN"/>
    <property type="match status" value="1"/>
</dbReference>
<dbReference type="InterPro" id="IPR050611">
    <property type="entry name" value="ABCF"/>
</dbReference>
<evidence type="ECO:0000256" key="3">
    <source>
        <dbReference type="ARBA" id="ARBA00022840"/>
    </source>
</evidence>
<evidence type="ECO:0000256" key="5">
    <source>
        <dbReference type="SAM" id="MobiDB-lite"/>
    </source>
</evidence>
<evidence type="ECO:0000256" key="4">
    <source>
        <dbReference type="SAM" id="Coils"/>
    </source>
</evidence>
<sequence>MLELQNITYILPNGSMLLSAANLTLQSRQKIGIVGRNGAGKSSLFRLITGTITPQEGQIICTANEIYIVPQNFGQFDQMTVAQALGVDAKINALRAILAGSASEKHYDVLQDDWTIEEQAVHALIRWKLSPDILDAPMHRLSGGEKTKIFLAGIAIGKPDLILLDEPTNHLDQWAREQLYLEVKRSNSCWAIISHDRMLLNQMERIIDLDAGKLTNYTGNYAHYRAQRDAQAEMLQQQIEQQQKELRKAKLVQRKTLERQQRSDARGQQKQERAGVARIMMNTLRNKAEQSTSKTKEVHADKIDRLQSSLKDLRTDRVDNSAIKVVFDPAKVHKGKLLFEAKQLQLRYNDVPLWTEPGIDFRITSGDRVHIIGLNGSGKSTLLKLFLGRLEPNGGQVYRAESSILYLDQDYTAINPTESVLEQAQESNLHGLEQHEVKTLLARHLFYEYDWDKPGQVLSGGECMRLLLCKMAIRQEAPDVLVLDEPTNNLDLFSLEILTDAIRDYKGTLIVVSHDASFVGELALTKTLMLCLNGS</sequence>
<dbReference type="GO" id="GO:0005524">
    <property type="term" value="F:ATP binding"/>
    <property type="evidence" value="ECO:0007669"/>
    <property type="project" value="UniProtKB-KW"/>
</dbReference>
<dbReference type="Pfam" id="PF12848">
    <property type="entry name" value="ABC_tran_Xtn"/>
    <property type="match status" value="1"/>
</dbReference>
<protein>
    <submittedName>
        <fullName evidence="7">ABC-F family ATP-binding cassette domain-containing protein</fullName>
    </submittedName>
</protein>
<evidence type="ECO:0000256" key="2">
    <source>
        <dbReference type="ARBA" id="ARBA00022741"/>
    </source>
</evidence>
<evidence type="ECO:0000313" key="8">
    <source>
        <dbReference type="Proteomes" id="UP001597418"/>
    </source>
</evidence>
<gene>
    <name evidence="7" type="ORF">ACFSQ6_08590</name>
</gene>
<keyword evidence="1" id="KW-0677">Repeat</keyword>
<dbReference type="SUPFAM" id="SSF52540">
    <property type="entry name" value="P-loop containing nucleoside triphosphate hydrolases"/>
    <property type="match status" value="2"/>
</dbReference>
<keyword evidence="2" id="KW-0547">Nucleotide-binding</keyword>
<keyword evidence="8" id="KW-1185">Reference proteome</keyword>
<organism evidence="7 8">
    <name type="scientific">Sphingobacterium populi</name>
    <dbReference type="NCBI Taxonomy" id="1812824"/>
    <lineage>
        <taxon>Bacteria</taxon>
        <taxon>Pseudomonadati</taxon>
        <taxon>Bacteroidota</taxon>
        <taxon>Sphingobacteriia</taxon>
        <taxon>Sphingobacteriales</taxon>
        <taxon>Sphingobacteriaceae</taxon>
        <taxon>Sphingobacterium</taxon>
    </lineage>
</organism>
<accession>A0ABW5UC51</accession>
<name>A0ABW5UC51_9SPHI</name>
<feature type="domain" description="ABC transporter" evidence="6">
    <location>
        <begin position="341"/>
        <end position="532"/>
    </location>
</feature>
<evidence type="ECO:0000256" key="1">
    <source>
        <dbReference type="ARBA" id="ARBA00022737"/>
    </source>
</evidence>
<dbReference type="PROSITE" id="PS00211">
    <property type="entry name" value="ABC_TRANSPORTER_1"/>
    <property type="match status" value="2"/>
</dbReference>
<feature type="coiled-coil region" evidence="4">
    <location>
        <begin position="225"/>
        <end position="252"/>
    </location>
</feature>
<dbReference type="CDD" id="cd03221">
    <property type="entry name" value="ABCF_EF-3"/>
    <property type="match status" value="2"/>
</dbReference>
<dbReference type="PANTHER" id="PTHR19211">
    <property type="entry name" value="ATP-BINDING TRANSPORT PROTEIN-RELATED"/>
    <property type="match status" value="1"/>
</dbReference>
<keyword evidence="4" id="KW-0175">Coiled coil</keyword>
<dbReference type="SMART" id="SM00382">
    <property type="entry name" value="AAA"/>
    <property type="match status" value="2"/>
</dbReference>
<comment type="caution">
    <text evidence="7">The sequence shown here is derived from an EMBL/GenBank/DDBJ whole genome shotgun (WGS) entry which is preliminary data.</text>
</comment>
<dbReference type="RefSeq" id="WP_066757554.1">
    <property type="nucleotide sequence ID" value="NZ_JBHUMB010000007.1"/>
</dbReference>
<dbReference type="InterPro" id="IPR003593">
    <property type="entry name" value="AAA+_ATPase"/>
</dbReference>
<dbReference type="InterPro" id="IPR027417">
    <property type="entry name" value="P-loop_NTPase"/>
</dbReference>
<dbReference type="Pfam" id="PF00005">
    <property type="entry name" value="ABC_tran"/>
    <property type="match status" value="2"/>
</dbReference>